<dbReference type="Gene3D" id="3.30.70.890">
    <property type="entry name" value="GHMP kinase, C-terminal domain"/>
    <property type="match status" value="1"/>
</dbReference>
<feature type="domain" description="GHMP kinase C-terminal" evidence="11">
    <location>
        <begin position="223"/>
        <end position="302"/>
    </location>
</feature>
<evidence type="ECO:0000256" key="4">
    <source>
        <dbReference type="ARBA" id="ARBA00022741"/>
    </source>
</evidence>
<keyword evidence="4" id="KW-0547">Nucleotide-binding</keyword>
<dbReference type="InterPro" id="IPR013750">
    <property type="entry name" value="GHMP_kinase_C_dom"/>
</dbReference>
<keyword evidence="3" id="KW-0808">Transferase</keyword>
<dbReference type="InterPro" id="IPR006204">
    <property type="entry name" value="GHMP_kinase_N_dom"/>
</dbReference>
<name>A0A0R2JMM0_9LACO</name>
<dbReference type="InterPro" id="IPR036554">
    <property type="entry name" value="GHMP_kinase_C_sf"/>
</dbReference>
<dbReference type="Pfam" id="PF00288">
    <property type="entry name" value="GHMP_kinases_N"/>
    <property type="match status" value="1"/>
</dbReference>
<comment type="caution">
    <text evidence="12">The sequence shown here is derived from an EMBL/GenBank/DDBJ whole genome shotgun (WGS) entry which is preliminary data.</text>
</comment>
<dbReference type="GO" id="GO:0005829">
    <property type="term" value="C:cytosol"/>
    <property type="evidence" value="ECO:0007669"/>
    <property type="project" value="TreeGrafter"/>
</dbReference>
<dbReference type="GO" id="GO:0005524">
    <property type="term" value="F:ATP binding"/>
    <property type="evidence" value="ECO:0007669"/>
    <property type="project" value="UniProtKB-KW"/>
</dbReference>
<dbReference type="NCBIfam" id="TIGR00549">
    <property type="entry name" value="mevalon_kin"/>
    <property type="match status" value="1"/>
</dbReference>
<gene>
    <name evidence="12" type="ORF">IV43_GL000554</name>
</gene>
<dbReference type="GO" id="GO:0004496">
    <property type="term" value="F:mevalonate kinase activity"/>
    <property type="evidence" value="ECO:0007669"/>
    <property type="project" value="InterPro"/>
</dbReference>
<dbReference type="STRING" id="89059.LAC1533_1273"/>
<dbReference type="PANTHER" id="PTHR43290:SF2">
    <property type="entry name" value="MEVALONATE KINASE"/>
    <property type="match status" value="1"/>
</dbReference>
<dbReference type="AlphaFoldDB" id="A0A0R2JMM0"/>
<dbReference type="Pfam" id="PF08544">
    <property type="entry name" value="GHMP_kinases_C"/>
    <property type="match status" value="1"/>
</dbReference>
<dbReference type="PRINTS" id="PR00959">
    <property type="entry name" value="MEVGALKINASE"/>
</dbReference>
<evidence type="ECO:0000313" key="12">
    <source>
        <dbReference type="EMBL" id="KRN78386.1"/>
    </source>
</evidence>
<accession>A0A0R2JMM0</accession>
<comment type="pathway">
    <text evidence="9">Isoprenoid biosynthesis; isopentenyl diphosphate biosynthesis via mevalonate pathway; isopentenyl diphosphate from (R)-mevalonate: step 1/3.</text>
</comment>
<evidence type="ECO:0000256" key="8">
    <source>
        <dbReference type="ARBA" id="ARBA00023098"/>
    </source>
</evidence>
<dbReference type="PATRIC" id="fig|89059.3.peg.572"/>
<evidence type="ECO:0000256" key="7">
    <source>
        <dbReference type="ARBA" id="ARBA00022842"/>
    </source>
</evidence>
<protein>
    <submittedName>
        <fullName evidence="12">Mevalonate kinase</fullName>
    </submittedName>
</protein>
<evidence type="ECO:0000256" key="2">
    <source>
        <dbReference type="ARBA" id="ARBA00022516"/>
    </source>
</evidence>
<evidence type="ECO:0000256" key="5">
    <source>
        <dbReference type="ARBA" id="ARBA00022777"/>
    </source>
</evidence>
<dbReference type="SUPFAM" id="SSF54211">
    <property type="entry name" value="Ribosomal protein S5 domain 2-like"/>
    <property type="match status" value="1"/>
</dbReference>
<evidence type="ECO:0000313" key="13">
    <source>
        <dbReference type="Proteomes" id="UP000051491"/>
    </source>
</evidence>
<reference evidence="12 13" key="1">
    <citation type="journal article" date="2015" name="Genome Announc.">
        <title>Expanding the biotechnology potential of lactobacilli through comparative genomics of 213 strains and associated genera.</title>
        <authorList>
            <person name="Sun Z."/>
            <person name="Harris H.M."/>
            <person name="McCann A."/>
            <person name="Guo C."/>
            <person name="Argimon S."/>
            <person name="Zhang W."/>
            <person name="Yang X."/>
            <person name="Jeffery I.B."/>
            <person name="Cooney J.C."/>
            <person name="Kagawa T.F."/>
            <person name="Liu W."/>
            <person name="Song Y."/>
            <person name="Salvetti E."/>
            <person name="Wrobel A."/>
            <person name="Rasinkangas P."/>
            <person name="Parkhill J."/>
            <person name="Rea M.C."/>
            <person name="O'Sullivan O."/>
            <person name="Ritari J."/>
            <person name="Douillard F.P."/>
            <person name="Paul Ross R."/>
            <person name="Yang R."/>
            <person name="Briner A.E."/>
            <person name="Felis G.E."/>
            <person name="de Vos W.M."/>
            <person name="Barrangou R."/>
            <person name="Klaenhammer T.R."/>
            <person name="Caufield P.W."/>
            <person name="Cui Y."/>
            <person name="Zhang H."/>
            <person name="O'Toole P.W."/>
        </authorList>
    </citation>
    <scope>NUCLEOTIDE SEQUENCE [LARGE SCALE GENOMIC DNA]</scope>
    <source>
        <strain evidence="12 13">DSM 15353</strain>
    </source>
</reference>
<evidence type="ECO:0000256" key="9">
    <source>
        <dbReference type="ARBA" id="ARBA00029438"/>
    </source>
</evidence>
<dbReference type="UniPathway" id="UPA00057">
    <property type="reaction ID" value="UER00098"/>
</dbReference>
<keyword evidence="5 12" id="KW-0418">Kinase</keyword>
<dbReference type="OrthoDB" id="9764892at2"/>
<dbReference type="InterPro" id="IPR020568">
    <property type="entry name" value="Ribosomal_Su5_D2-typ_SF"/>
</dbReference>
<dbReference type="Proteomes" id="UP000051491">
    <property type="component" value="Unassembled WGS sequence"/>
</dbReference>
<keyword evidence="1" id="KW-0963">Cytoplasm</keyword>
<dbReference type="RefSeq" id="WP_056988190.1">
    <property type="nucleotide sequence ID" value="NZ_JQBK01000150.1"/>
</dbReference>
<sequence length="318" mass="34177">MKQKADGIGHSHAKIILIGEHSVVYGQPAIALPLTTIQTEAKLFFTNDDQQLIQSSYFDGPVNEMPPAMLGISHLLKNILAQAHQEKSSFILKIRSQLPAERGMGSSAAVAISIIRCLYDAFGLKLTHSQTLRLANISETDSHKNPSGLDAATAASENPIWLIRDQELVPLPITMNAYILICDSGVKGQTGKAIKIVQNNLTNEPQKTKAHLAHLGQLSIEVREQLAKNDVFGLGRSLNSAQKHLNAIGVSSQNLEDLIHLALQNGSLGSKLTGGGRGGCFINLTKNRATAEKLAAVLQKHGVTKSWIQPLSSEIGGL</sequence>
<organism evidence="12 13">
    <name type="scientific">Ligilactobacillus acidipiscis</name>
    <dbReference type="NCBI Taxonomy" id="89059"/>
    <lineage>
        <taxon>Bacteria</taxon>
        <taxon>Bacillati</taxon>
        <taxon>Bacillota</taxon>
        <taxon>Bacilli</taxon>
        <taxon>Lactobacillales</taxon>
        <taxon>Lactobacillaceae</taxon>
        <taxon>Ligilactobacillus</taxon>
    </lineage>
</organism>
<keyword evidence="2" id="KW-0444">Lipid biosynthesis</keyword>
<dbReference type="Gene3D" id="3.30.230.10">
    <property type="match status" value="1"/>
</dbReference>
<evidence type="ECO:0000256" key="1">
    <source>
        <dbReference type="ARBA" id="ARBA00022490"/>
    </source>
</evidence>
<dbReference type="EMBL" id="JQBK01000150">
    <property type="protein sequence ID" value="KRN78386.1"/>
    <property type="molecule type" value="Genomic_DNA"/>
</dbReference>
<evidence type="ECO:0000259" key="11">
    <source>
        <dbReference type="Pfam" id="PF08544"/>
    </source>
</evidence>
<evidence type="ECO:0000256" key="3">
    <source>
        <dbReference type="ARBA" id="ARBA00022679"/>
    </source>
</evidence>
<feature type="domain" description="GHMP kinase N-terminal" evidence="10">
    <location>
        <begin position="82"/>
        <end position="155"/>
    </location>
</feature>
<dbReference type="InterPro" id="IPR014721">
    <property type="entry name" value="Ribsml_uS5_D2-typ_fold_subgr"/>
</dbReference>
<keyword evidence="6" id="KW-0067">ATP-binding</keyword>
<keyword evidence="7" id="KW-0460">Magnesium</keyword>
<dbReference type="PANTHER" id="PTHR43290">
    <property type="entry name" value="MEVALONATE KINASE"/>
    <property type="match status" value="1"/>
</dbReference>
<dbReference type="GO" id="GO:0019287">
    <property type="term" value="P:isopentenyl diphosphate biosynthetic process, mevalonate pathway"/>
    <property type="evidence" value="ECO:0007669"/>
    <property type="project" value="UniProtKB-UniPathway"/>
</dbReference>
<proteinExistence type="predicted"/>
<dbReference type="SUPFAM" id="SSF55060">
    <property type="entry name" value="GHMP Kinase, C-terminal domain"/>
    <property type="match status" value="1"/>
</dbReference>
<keyword evidence="8" id="KW-0443">Lipid metabolism</keyword>
<evidence type="ECO:0000256" key="6">
    <source>
        <dbReference type="ARBA" id="ARBA00022840"/>
    </source>
</evidence>
<dbReference type="InterPro" id="IPR006205">
    <property type="entry name" value="Mev_gal_kin"/>
</dbReference>
<evidence type="ECO:0000259" key="10">
    <source>
        <dbReference type="Pfam" id="PF00288"/>
    </source>
</evidence>